<feature type="domain" description="Response regulatory" evidence="12">
    <location>
        <begin position="873"/>
        <end position="989"/>
    </location>
</feature>
<evidence type="ECO:0000256" key="1">
    <source>
        <dbReference type="ARBA" id="ARBA00000085"/>
    </source>
</evidence>
<feature type="transmembrane region" description="Helical" evidence="10">
    <location>
        <begin position="23"/>
        <end position="42"/>
    </location>
</feature>
<dbReference type="PANTHER" id="PTHR45339">
    <property type="entry name" value="HYBRID SIGNAL TRANSDUCTION HISTIDINE KINASE J"/>
    <property type="match status" value="1"/>
</dbReference>
<dbReference type="Gene3D" id="3.40.50.2300">
    <property type="match status" value="3"/>
</dbReference>
<dbReference type="PROSITE" id="PS50109">
    <property type="entry name" value="HIS_KIN"/>
    <property type="match status" value="1"/>
</dbReference>
<keyword evidence="6" id="KW-0902">Two-component regulatory system</keyword>
<dbReference type="InterPro" id="IPR036097">
    <property type="entry name" value="HisK_dim/P_sf"/>
</dbReference>
<evidence type="ECO:0000256" key="2">
    <source>
        <dbReference type="ARBA" id="ARBA00012438"/>
    </source>
</evidence>
<dbReference type="SMART" id="SM00387">
    <property type="entry name" value="HATPase_c"/>
    <property type="match status" value="1"/>
</dbReference>
<dbReference type="Gene3D" id="1.10.287.130">
    <property type="match status" value="1"/>
</dbReference>
<dbReference type="SUPFAM" id="SSF52172">
    <property type="entry name" value="CheY-like"/>
    <property type="match status" value="3"/>
</dbReference>
<feature type="domain" description="Response regulatory" evidence="12">
    <location>
        <begin position="751"/>
        <end position="864"/>
    </location>
</feature>
<dbReference type="AlphaFoldDB" id="A0A7W8D2W8"/>
<dbReference type="Pfam" id="PF00072">
    <property type="entry name" value="Response_reg"/>
    <property type="match status" value="3"/>
</dbReference>
<dbReference type="PROSITE" id="PS50110">
    <property type="entry name" value="RESPONSE_REGULATORY"/>
    <property type="match status" value="3"/>
</dbReference>
<dbReference type="GO" id="GO:0000155">
    <property type="term" value="F:phosphorelay sensor kinase activity"/>
    <property type="evidence" value="ECO:0007669"/>
    <property type="project" value="InterPro"/>
</dbReference>
<evidence type="ECO:0000256" key="6">
    <source>
        <dbReference type="ARBA" id="ARBA00023012"/>
    </source>
</evidence>
<evidence type="ECO:0000313" key="14">
    <source>
        <dbReference type="Proteomes" id="UP000521199"/>
    </source>
</evidence>
<keyword evidence="4" id="KW-0808">Transferase</keyword>
<gene>
    <name evidence="13" type="ORF">HNQ52_000018</name>
</gene>
<dbReference type="RefSeq" id="WP_221281863.1">
    <property type="nucleotide sequence ID" value="NZ_JACHHP010000001.1"/>
</dbReference>
<evidence type="ECO:0000313" key="13">
    <source>
        <dbReference type="EMBL" id="MBB5206502.1"/>
    </source>
</evidence>
<dbReference type="CDD" id="cd00082">
    <property type="entry name" value="HisKA"/>
    <property type="match status" value="1"/>
</dbReference>
<dbReference type="InterPro" id="IPR001789">
    <property type="entry name" value="Sig_transdc_resp-reg_receiver"/>
</dbReference>
<dbReference type="InterPro" id="IPR029016">
    <property type="entry name" value="GAF-like_dom_sf"/>
</dbReference>
<sequence>MTSQRPAIAATASPNPAVLPPRAVVGFLVAAATVLLITLLSYQSLVSRSETRDQVEHSSEVIRAVSGVLAAALDAETGQRGYLLTGEERYLRPFERAIGQMPGLLGHLDALTETDVEQNRRVVAMETLFAQKREELEQTISLRRGGNGEAAIAVVVTDRGRTAMEQLRGLAADMMTEEQATLARRQAEWTEAARGSFLVVLGGAGALLALFGVAAVFASRDYRERQREAWLRGGQVQLSERLQGDQSLDHLGRSALDFLTAFLDAPVASLFVVERGGRARHVASHGRVVDASTALDAGLLRQTVESGRTVHLREVPAGYFDVRSSLGNADARELLVVPATVDGVVHAVIEIGLFRSAQAWDRAFLDRVSELVGVATRAAKDRTQLEQLLEETQRQAEELQTQQEELRVNNEELEEQSRINRQSQAMLEAQHAELEQTNAHLEEQTSLLEAQKQDLADARTALEHRASELERANRYKSEFLANMSHELRTPLNSTLILAKLLADNQGGNLSDQQVKYAQTISSAGNDLLALINDILDLSKIESGKVELAREQVALATMLDGLAATFSTAAAQKDLQFGIEVDDDAPRSLTTDRNRLAQILRNLLSNALKFTERGSVQLHVARDGDDGIRFDVQDTGIGLSQAQQDIIFEAFRQADGSTHRKYGGTGLGLSISRDLARRLGGDVTVRSAPGEGSTFTLRLPLRLGNTTGTPTPVPPAGSPLPPPSPSRAAAAPAPAAAAIDDDRDALGRGRRAILVVEDDPAFASILRDLVRESGFDCIVAQTGTDALDAARRYVPHAVLLDMMLPDLSGLGVLDQLKRDAATRHIPVHVVSVSDYTREALELGAIGYALKPVKREQLVDALQRIESTLASGQRRLLIVEDDARQRESMRALLANPDTTIVAVDTAADALAQLSGATFDCMVMDLNLPDLSGYQLLEKMAEREDVPFPPVIVYTGRSLSRDEEQRLRRFSRSIILKGARSPERLLDEVTLFLHRVESTLPPESQRMLKALRARDEVLEGRRILVVEDDVRNIFALSSVLEPKGAVVEIARNGREALERLAADTGDGDAPFDLILMDIMMPEMDGLTAMREIRKRPEWSRIPIIALTAKAMKDDQQQCLAAGANDYIAKPLDVDQLLSLARVWMPR</sequence>
<evidence type="ECO:0000256" key="7">
    <source>
        <dbReference type="PROSITE-ProRule" id="PRU00169"/>
    </source>
</evidence>
<dbReference type="PRINTS" id="PR00344">
    <property type="entry name" value="BCTRLSENSOR"/>
</dbReference>
<dbReference type="CDD" id="cd00156">
    <property type="entry name" value="REC"/>
    <property type="match status" value="1"/>
</dbReference>
<dbReference type="SUPFAM" id="SSF55781">
    <property type="entry name" value="GAF domain-like"/>
    <property type="match status" value="1"/>
</dbReference>
<feature type="compositionally biased region" description="Pro residues" evidence="9">
    <location>
        <begin position="710"/>
        <end position="724"/>
    </location>
</feature>
<keyword evidence="10" id="KW-1133">Transmembrane helix</keyword>
<dbReference type="EMBL" id="JACHHP010000001">
    <property type="protein sequence ID" value="MBB5206502.1"/>
    <property type="molecule type" value="Genomic_DNA"/>
</dbReference>
<evidence type="ECO:0000256" key="8">
    <source>
        <dbReference type="SAM" id="Coils"/>
    </source>
</evidence>
<feature type="region of interest" description="Disordered" evidence="9">
    <location>
        <begin position="700"/>
        <end position="737"/>
    </location>
</feature>
<dbReference type="InterPro" id="IPR003018">
    <property type="entry name" value="GAF"/>
</dbReference>
<dbReference type="SUPFAM" id="SSF47384">
    <property type="entry name" value="Homodimeric domain of signal transducing histidine kinase"/>
    <property type="match status" value="1"/>
</dbReference>
<dbReference type="SUPFAM" id="SSF55874">
    <property type="entry name" value="ATPase domain of HSP90 chaperone/DNA topoisomerase II/histidine kinase"/>
    <property type="match status" value="1"/>
</dbReference>
<keyword evidence="3 7" id="KW-0597">Phosphoprotein</keyword>
<dbReference type="Gene3D" id="3.30.450.40">
    <property type="match status" value="1"/>
</dbReference>
<feature type="modified residue" description="4-aspartylphosphate" evidence="7">
    <location>
        <position position="1074"/>
    </location>
</feature>
<reference evidence="13 14" key="1">
    <citation type="submission" date="2020-08" db="EMBL/GenBank/DDBJ databases">
        <title>Genomic Encyclopedia of Type Strains, Phase IV (KMG-IV): sequencing the most valuable type-strain genomes for metagenomic binning, comparative biology and taxonomic classification.</title>
        <authorList>
            <person name="Goeker M."/>
        </authorList>
    </citation>
    <scope>NUCLEOTIDE SEQUENCE [LARGE SCALE GENOMIC DNA]</scope>
    <source>
        <strain evidence="13 14">DSM 24163</strain>
    </source>
</reference>
<keyword evidence="5" id="KW-0418">Kinase</keyword>
<keyword evidence="10" id="KW-0472">Membrane</keyword>
<proteinExistence type="predicted"/>
<evidence type="ECO:0000256" key="4">
    <source>
        <dbReference type="ARBA" id="ARBA00022679"/>
    </source>
</evidence>
<dbReference type="FunFam" id="3.30.565.10:FF:000010">
    <property type="entry name" value="Sensor histidine kinase RcsC"/>
    <property type="match status" value="1"/>
</dbReference>
<dbReference type="InterPro" id="IPR036890">
    <property type="entry name" value="HATPase_C_sf"/>
</dbReference>
<dbReference type="Pfam" id="PF13185">
    <property type="entry name" value="GAF_2"/>
    <property type="match status" value="1"/>
</dbReference>
<feature type="domain" description="Histidine kinase" evidence="11">
    <location>
        <begin position="482"/>
        <end position="702"/>
    </location>
</feature>
<dbReference type="Gene3D" id="3.30.565.10">
    <property type="entry name" value="Histidine kinase-like ATPase, C-terminal domain"/>
    <property type="match status" value="1"/>
</dbReference>
<name>A0A7W8D2W8_9GAMM</name>
<dbReference type="Pfam" id="PF05227">
    <property type="entry name" value="CHASE3"/>
    <property type="match status" value="1"/>
</dbReference>
<dbReference type="InterPro" id="IPR011006">
    <property type="entry name" value="CheY-like_superfamily"/>
</dbReference>
<feature type="modified residue" description="4-aspartylphosphate" evidence="7">
    <location>
        <position position="922"/>
    </location>
</feature>
<dbReference type="CDD" id="cd19410">
    <property type="entry name" value="HK9-like_sensor"/>
    <property type="match status" value="1"/>
</dbReference>
<evidence type="ECO:0000256" key="3">
    <source>
        <dbReference type="ARBA" id="ARBA00022553"/>
    </source>
</evidence>
<evidence type="ECO:0000259" key="12">
    <source>
        <dbReference type="PROSITE" id="PS50110"/>
    </source>
</evidence>
<evidence type="ECO:0000256" key="9">
    <source>
        <dbReference type="SAM" id="MobiDB-lite"/>
    </source>
</evidence>
<dbReference type="SMART" id="SM00065">
    <property type="entry name" value="GAF"/>
    <property type="match status" value="1"/>
</dbReference>
<keyword evidence="8" id="KW-0175">Coiled coil</keyword>
<dbReference type="CDD" id="cd16922">
    <property type="entry name" value="HATPase_EvgS-ArcB-TorS-like"/>
    <property type="match status" value="1"/>
</dbReference>
<dbReference type="Pfam" id="PF00512">
    <property type="entry name" value="HisKA"/>
    <property type="match status" value="1"/>
</dbReference>
<feature type="compositionally biased region" description="Low complexity" evidence="9">
    <location>
        <begin position="725"/>
        <end position="737"/>
    </location>
</feature>
<evidence type="ECO:0000256" key="10">
    <source>
        <dbReference type="SAM" id="Phobius"/>
    </source>
</evidence>
<feature type="modified residue" description="4-aspartylphosphate" evidence="7">
    <location>
        <position position="800"/>
    </location>
</feature>
<dbReference type="Proteomes" id="UP000521199">
    <property type="component" value="Unassembled WGS sequence"/>
</dbReference>
<feature type="coiled-coil region" evidence="8">
    <location>
        <begin position="375"/>
        <end position="472"/>
    </location>
</feature>
<keyword evidence="10" id="KW-0812">Transmembrane</keyword>
<dbReference type="EC" id="2.7.13.3" evidence="2"/>
<dbReference type="SMART" id="SM00388">
    <property type="entry name" value="HisKA"/>
    <property type="match status" value="1"/>
</dbReference>
<comment type="catalytic activity">
    <reaction evidence="1">
        <text>ATP + protein L-histidine = ADP + protein N-phospho-L-histidine.</text>
        <dbReference type="EC" id="2.7.13.3"/>
    </reaction>
</comment>
<evidence type="ECO:0000256" key="5">
    <source>
        <dbReference type="ARBA" id="ARBA00022777"/>
    </source>
</evidence>
<dbReference type="InterPro" id="IPR005467">
    <property type="entry name" value="His_kinase_dom"/>
</dbReference>
<feature type="domain" description="Response regulatory" evidence="12">
    <location>
        <begin position="1019"/>
        <end position="1141"/>
    </location>
</feature>
<dbReference type="InterPro" id="IPR004358">
    <property type="entry name" value="Sig_transdc_His_kin-like_C"/>
</dbReference>
<organism evidence="13 14">
    <name type="scientific">Chiayiivirga flava</name>
    <dbReference type="NCBI Taxonomy" id="659595"/>
    <lineage>
        <taxon>Bacteria</taxon>
        <taxon>Pseudomonadati</taxon>
        <taxon>Pseudomonadota</taxon>
        <taxon>Gammaproteobacteria</taxon>
        <taxon>Lysobacterales</taxon>
        <taxon>Lysobacteraceae</taxon>
        <taxon>Chiayiivirga</taxon>
    </lineage>
</organism>
<dbReference type="InterPro" id="IPR003594">
    <property type="entry name" value="HATPase_dom"/>
</dbReference>
<evidence type="ECO:0000259" key="11">
    <source>
        <dbReference type="PROSITE" id="PS50109"/>
    </source>
</evidence>
<protein>
    <recommendedName>
        <fullName evidence="2">histidine kinase</fullName>
        <ecNumber evidence="2">2.7.13.3</ecNumber>
    </recommendedName>
</protein>
<dbReference type="CDD" id="cd17546">
    <property type="entry name" value="REC_hyHK_CKI1_RcsC-like"/>
    <property type="match status" value="1"/>
</dbReference>
<accession>A0A7W8D2W8</accession>
<dbReference type="InterPro" id="IPR003661">
    <property type="entry name" value="HisK_dim/P_dom"/>
</dbReference>
<dbReference type="InterPro" id="IPR007891">
    <property type="entry name" value="CHASE3"/>
</dbReference>
<keyword evidence="14" id="KW-1185">Reference proteome</keyword>
<comment type="caution">
    <text evidence="13">The sequence shown here is derived from an EMBL/GenBank/DDBJ whole genome shotgun (WGS) entry which is preliminary data.</text>
</comment>
<dbReference type="PANTHER" id="PTHR45339:SF1">
    <property type="entry name" value="HYBRID SIGNAL TRANSDUCTION HISTIDINE KINASE J"/>
    <property type="match status" value="1"/>
</dbReference>
<feature type="transmembrane region" description="Helical" evidence="10">
    <location>
        <begin position="195"/>
        <end position="218"/>
    </location>
</feature>
<dbReference type="SMART" id="SM00448">
    <property type="entry name" value="REC"/>
    <property type="match status" value="3"/>
</dbReference>
<dbReference type="Pfam" id="PF02518">
    <property type="entry name" value="HATPase_c"/>
    <property type="match status" value="1"/>
</dbReference>